<name>A0A918ABU4_9ACTN</name>
<comment type="caution">
    <text evidence="3">The sequence shown here is derived from an EMBL/GenBank/DDBJ whole genome shotgun (WGS) entry which is preliminary data.</text>
</comment>
<dbReference type="GO" id="GO:0005886">
    <property type="term" value="C:plasma membrane"/>
    <property type="evidence" value="ECO:0007669"/>
    <property type="project" value="TreeGrafter"/>
</dbReference>
<dbReference type="GO" id="GO:0009401">
    <property type="term" value="P:phosphoenolpyruvate-dependent sugar phosphotransferase system"/>
    <property type="evidence" value="ECO:0007669"/>
    <property type="project" value="TreeGrafter"/>
</dbReference>
<dbReference type="GO" id="GO:0097367">
    <property type="term" value="F:carbohydrate derivative binding"/>
    <property type="evidence" value="ECO:0007669"/>
    <property type="project" value="InterPro"/>
</dbReference>
<reference evidence="3" key="1">
    <citation type="journal article" date="2014" name="Int. J. Syst. Evol. Microbiol.">
        <title>Complete genome sequence of Corynebacterium casei LMG S-19264T (=DSM 44701T), isolated from a smear-ripened cheese.</title>
        <authorList>
            <consortium name="US DOE Joint Genome Institute (JGI-PGF)"/>
            <person name="Walter F."/>
            <person name="Albersmeier A."/>
            <person name="Kalinowski J."/>
            <person name="Ruckert C."/>
        </authorList>
    </citation>
    <scope>NUCLEOTIDE SEQUENCE</scope>
    <source>
        <strain evidence="3">CGMCC 4.7430</strain>
    </source>
</reference>
<dbReference type="Pfam" id="PF01380">
    <property type="entry name" value="SIS"/>
    <property type="match status" value="2"/>
</dbReference>
<dbReference type="InterPro" id="IPR050303">
    <property type="entry name" value="GatZ_KbaZ_carbometab"/>
</dbReference>
<keyword evidence="4" id="KW-1185">Reference proteome</keyword>
<dbReference type="PROSITE" id="PS51464">
    <property type="entry name" value="SIS"/>
    <property type="match status" value="2"/>
</dbReference>
<gene>
    <name evidence="3" type="primary">agaS</name>
    <name evidence="3" type="ORF">GCM10012278_65830</name>
</gene>
<dbReference type="RefSeq" id="WP_189142637.1">
    <property type="nucleotide sequence ID" value="NZ_BMNK01000014.1"/>
</dbReference>
<organism evidence="3 4">
    <name type="scientific">Nonomuraea glycinis</name>
    <dbReference type="NCBI Taxonomy" id="2047744"/>
    <lineage>
        <taxon>Bacteria</taxon>
        <taxon>Bacillati</taxon>
        <taxon>Actinomycetota</taxon>
        <taxon>Actinomycetes</taxon>
        <taxon>Streptosporangiales</taxon>
        <taxon>Streptosporangiaceae</taxon>
        <taxon>Nonomuraea</taxon>
    </lineage>
</organism>
<keyword evidence="3" id="KW-0413">Isomerase</keyword>
<dbReference type="InterPro" id="IPR046348">
    <property type="entry name" value="SIS_dom_sf"/>
</dbReference>
<accession>A0A918ABU4</accession>
<dbReference type="InterPro" id="IPR035466">
    <property type="entry name" value="GlmS/AgaS_SIS"/>
</dbReference>
<dbReference type="InterPro" id="IPR001347">
    <property type="entry name" value="SIS_dom"/>
</dbReference>
<dbReference type="Proteomes" id="UP000660745">
    <property type="component" value="Unassembled WGS sequence"/>
</dbReference>
<keyword evidence="1" id="KW-0677">Repeat</keyword>
<dbReference type="CDD" id="cd05008">
    <property type="entry name" value="SIS_GlmS_GlmD_1"/>
    <property type="match status" value="1"/>
</dbReference>
<dbReference type="Gene3D" id="3.40.50.10490">
    <property type="entry name" value="Glucose-6-phosphate isomerase like protein, domain 1"/>
    <property type="match status" value="2"/>
</dbReference>
<evidence type="ECO:0000256" key="1">
    <source>
        <dbReference type="ARBA" id="ARBA00022737"/>
    </source>
</evidence>
<evidence type="ECO:0000259" key="2">
    <source>
        <dbReference type="PROSITE" id="PS51464"/>
    </source>
</evidence>
<feature type="domain" description="SIS" evidence="2">
    <location>
        <begin position="46"/>
        <end position="206"/>
    </location>
</feature>
<proteinExistence type="predicted"/>
<evidence type="ECO:0000313" key="3">
    <source>
        <dbReference type="EMBL" id="GGP13563.1"/>
    </source>
</evidence>
<dbReference type="AlphaFoldDB" id="A0A918ABU4"/>
<dbReference type="GO" id="GO:1901135">
    <property type="term" value="P:carbohydrate derivative metabolic process"/>
    <property type="evidence" value="ECO:0007669"/>
    <property type="project" value="InterPro"/>
</dbReference>
<evidence type="ECO:0000313" key="4">
    <source>
        <dbReference type="Proteomes" id="UP000660745"/>
    </source>
</evidence>
<dbReference type="PANTHER" id="PTHR32502">
    <property type="entry name" value="N-ACETYLGALACTOSAMINE PERMEASE II COMPONENT-RELATED"/>
    <property type="match status" value="1"/>
</dbReference>
<dbReference type="EMBL" id="BMNK01000014">
    <property type="protein sequence ID" value="GGP13563.1"/>
    <property type="molecule type" value="Genomic_DNA"/>
</dbReference>
<feature type="domain" description="SIS" evidence="2">
    <location>
        <begin position="217"/>
        <end position="364"/>
    </location>
</feature>
<dbReference type="GO" id="GO:0016853">
    <property type="term" value="F:isomerase activity"/>
    <property type="evidence" value="ECO:0007669"/>
    <property type="project" value="UniProtKB-KW"/>
</dbReference>
<dbReference type="SUPFAM" id="SSF53697">
    <property type="entry name" value="SIS domain"/>
    <property type="match status" value="1"/>
</dbReference>
<dbReference type="PANTHER" id="PTHR32502:SF3">
    <property type="entry name" value="D-GALACTOSAMINE-6-PHOSPHATE DEAMINASE AGAS-RELATED"/>
    <property type="match status" value="1"/>
</dbReference>
<protein>
    <submittedName>
        <fullName evidence="3">Tagatose-6-phosphate ketose/aldose isomerase</fullName>
    </submittedName>
</protein>
<sequence>MTGLLGTLARGIGADDTVREITQQPGVWRDIDGIVAASRAALDGFLRPLVARDHLRVVLTGAGTSSFAGQLLATTLARRLGRRVDAVSTTDIVADPRGCFTEDLPTLLVSFARSGDSPESVAATELAEQCLSEVHHLVITCNEQGQLAREHSGRTTSYVLLMPPESNDRGFAMTSSFTGMTLAALLALGGAPYAGVAERLAQAAERVLHDAVLGENLDALLARAPERIIYLGSGALRALAAESALKVLELTGGAIVATSDSALGFRHGPKAVLNERAVVIVYVSNDPYTRRYDLDILAELRTTMAPGSVIAIEAGDGGPTDEASWRLDGAGDLEDAALALPAVVHAQLIGLKAAVLQGVRPDNPFPSGEVNRVVHGVILHPFQHPFEH</sequence>
<reference evidence="3" key="2">
    <citation type="submission" date="2020-09" db="EMBL/GenBank/DDBJ databases">
        <authorList>
            <person name="Sun Q."/>
            <person name="Zhou Y."/>
        </authorList>
    </citation>
    <scope>NUCLEOTIDE SEQUENCE</scope>
    <source>
        <strain evidence="3">CGMCC 4.7430</strain>
    </source>
</reference>